<dbReference type="SMART" id="SM00320">
    <property type="entry name" value="WD40"/>
    <property type="match status" value="3"/>
</dbReference>
<feature type="compositionally biased region" description="Polar residues" evidence="2">
    <location>
        <begin position="277"/>
        <end position="286"/>
    </location>
</feature>
<dbReference type="PANTHER" id="PTHR22874">
    <property type="entry name" value="ACTIVATING MOLECULE IN BECN1-REGULATED AUTOPHAGY PROTEIN 1"/>
    <property type="match status" value="1"/>
</dbReference>
<feature type="region of interest" description="Disordered" evidence="2">
    <location>
        <begin position="1249"/>
        <end position="1311"/>
    </location>
</feature>
<feature type="compositionally biased region" description="Polar residues" evidence="2">
    <location>
        <begin position="995"/>
        <end position="1008"/>
    </location>
</feature>
<feature type="region of interest" description="Disordered" evidence="2">
    <location>
        <begin position="995"/>
        <end position="1106"/>
    </location>
</feature>
<dbReference type="PROSITE" id="PS50082">
    <property type="entry name" value="WD_REPEATS_2"/>
    <property type="match status" value="1"/>
</dbReference>
<dbReference type="InterPro" id="IPR001680">
    <property type="entry name" value="WD40_rpt"/>
</dbReference>
<feature type="compositionally biased region" description="Basic and acidic residues" evidence="2">
    <location>
        <begin position="1036"/>
        <end position="1046"/>
    </location>
</feature>
<feature type="compositionally biased region" description="Basic and acidic residues" evidence="2">
    <location>
        <begin position="1081"/>
        <end position="1095"/>
    </location>
</feature>
<dbReference type="InterPro" id="IPR036322">
    <property type="entry name" value="WD40_repeat_dom_sf"/>
</dbReference>
<evidence type="ECO:0000256" key="2">
    <source>
        <dbReference type="SAM" id="MobiDB-lite"/>
    </source>
</evidence>
<evidence type="ECO:0000313" key="3">
    <source>
        <dbReference type="EMBL" id="KAG9508724.1"/>
    </source>
</evidence>
<reference evidence="3 4" key="1">
    <citation type="submission" date="2020-10" db="EMBL/GenBank/DDBJ databases">
        <authorList>
            <person name="Klimov P.B."/>
            <person name="Dyachkov S.M."/>
            <person name="Chetverikov P.E."/>
        </authorList>
    </citation>
    <scope>NUCLEOTIDE SEQUENCE [LARGE SCALE GENOMIC DNA]</scope>
    <source>
        <strain evidence="3">BMOC 18-1129-001#AD2665</strain>
        <tissue evidence="3">Entire mites</tissue>
    </source>
</reference>
<dbReference type="InterPro" id="IPR015943">
    <property type="entry name" value="WD40/YVTN_repeat-like_dom_sf"/>
</dbReference>
<dbReference type="Gene3D" id="2.130.10.10">
    <property type="entry name" value="YVTN repeat-like/Quinoprotein amine dehydrogenase"/>
    <property type="match status" value="1"/>
</dbReference>
<dbReference type="Pfam" id="PF00400">
    <property type="entry name" value="WD40"/>
    <property type="match status" value="1"/>
</dbReference>
<feature type="region of interest" description="Disordered" evidence="2">
    <location>
        <begin position="333"/>
        <end position="413"/>
    </location>
</feature>
<evidence type="ECO:0000256" key="1">
    <source>
        <dbReference type="PROSITE-ProRule" id="PRU00221"/>
    </source>
</evidence>
<dbReference type="SUPFAM" id="SSF50978">
    <property type="entry name" value="WD40 repeat-like"/>
    <property type="match status" value="1"/>
</dbReference>
<feature type="compositionally biased region" description="Polar residues" evidence="2">
    <location>
        <begin position="242"/>
        <end position="271"/>
    </location>
</feature>
<feature type="compositionally biased region" description="Basic and acidic residues" evidence="2">
    <location>
        <begin position="1009"/>
        <end position="1020"/>
    </location>
</feature>
<feature type="compositionally biased region" description="Polar residues" evidence="2">
    <location>
        <begin position="333"/>
        <end position="343"/>
    </location>
</feature>
<dbReference type="PANTHER" id="PTHR22874:SF1">
    <property type="entry name" value="ACTIVATING MOLECULE IN BECN1-REGULATED AUTOPHAGY PROTEIN 1"/>
    <property type="match status" value="1"/>
</dbReference>
<proteinExistence type="predicted"/>
<feature type="non-terminal residue" evidence="3">
    <location>
        <position position="1491"/>
    </location>
</feature>
<feature type="region of interest" description="Disordered" evidence="2">
    <location>
        <begin position="454"/>
        <end position="490"/>
    </location>
</feature>
<keyword evidence="1" id="KW-0853">WD repeat</keyword>
<dbReference type="InterPro" id="IPR052596">
    <property type="entry name" value="AMBRA1_autophagy"/>
</dbReference>
<feature type="compositionally biased region" description="Polar residues" evidence="2">
    <location>
        <begin position="1292"/>
        <end position="1311"/>
    </location>
</feature>
<feature type="compositionally biased region" description="Polar residues" evidence="2">
    <location>
        <begin position="356"/>
        <end position="374"/>
    </location>
</feature>
<organism evidence="3 4">
    <name type="scientific">Fragariocoptes setiger</name>
    <dbReference type="NCBI Taxonomy" id="1670756"/>
    <lineage>
        <taxon>Eukaryota</taxon>
        <taxon>Metazoa</taxon>
        <taxon>Ecdysozoa</taxon>
        <taxon>Arthropoda</taxon>
        <taxon>Chelicerata</taxon>
        <taxon>Arachnida</taxon>
        <taxon>Acari</taxon>
        <taxon>Acariformes</taxon>
        <taxon>Trombidiformes</taxon>
        <taxon>Prostigmata</taxon>
        <taxon>Eupodina</taxon>
        <taxon>Eriophyoidea</taxon>
        <taxon>Phytoptidae</taxon>
        <taxon>Fragariocoptes</taxon>
    </lineage>
</organism>
<dbReference type="Proteomes" id="UP000825002">
    <property type="component" value="Unassembled WGS sequence"/>
</dbReference>
<dbReference type="SUPFAM" id="SSF101908">
    <property type="entry name" value="Putative isomerase YbhE"/>
    <property type="match status" value="1"/>
</dbReference>
<feature type="region of interest" description="Disordered" evidence="2">
    <location>
        <begin position="920"/>
        <end position="974"/>
    </location>
</feature>
<feature type="region of interest" description="Disordered" evidence="2">
    <location>
        <begin position="813"/>
        <end position="845"/>
    </location>
</feature>
<feature type="region of interest" description="Disordered" evidence="2">
    <location>
        <begin position="515"/>
        <end position="561"/>
    </location>
</feature>
<evidence type="ECO:0000313" key="4">
    <source>
        <dbReference type="Proteomes" id="UP000825002"/>
    </source>
</evidence>
<keyword evidence="4" id="KW-1185">Reference proteome</keyword>
<gene>
    <name evidence="3" type="primary">Ambra1</name>
    <name evidence="3" type="ORF">GZH46_02774</name>
</gene>
<comment type="caution">
    <text evidence="3">The sequence shown here is derived from an EMBL/GenBank/DDBJ whole genome shotgun (WGS) entry which is preliminary data.</text>
</comment>
<feature type="compositionally biased region" description="Polar residues" evidence="2">
    <location>
        <begin position="515"/>
        <end position="531"/>
    </location>
</feature>
<feature type="compositionally biased region" description="Basic and acidic residues" evidence="2">
    <location>
        <begin position="958"/>
        <end position="974"/>
    </location>
</feature>
<sequence>MSHRTLLRTPPGGRVNDVNLIRHRTTHNGNQIRNLLELMSEDKASRYRLEETYCSIPGSVKSTFLITFSPDGQRVASTHGDHRIYICDLITGKLLETLEGHPRTPWCLAWHPINKEILASGCLAGEVRVWDLRSKACETWTTEQNSVIASLAFHPRDRVLVIATSNEIHFWDWSLSKPFATASTSYEKEKVRFVKFDSSGTKLITGISNLPKLINYTSDTLQNRILDAYSSVPAPLFDFSERQNSNNESPPDSTRDSSQPATRTHQTNLIQQRPIGTPTNHTTNSDTQAVHQVNDNRSHTVARIASIYRKLENLEESSRFIQHSFAMSTPSETDLIDISTNPGEPSPILLGRPGRPSTSAALGTQHLPSSSKNVQAAAPNFGYDSSRPSDESGPNRARRHHHSGRQSNNEPFQIGSACVDIQSRSFEDSLNELFDRMRHLSSLESFDERLHMVSSSAQIESTSQDSSAPSTGTLTNQNHSQDLSNQVNPSQRRLSKILTSLKLYCHLSSMTISSSDFRQSQPTSQSNQSIGSAPVMANGSTFLDNSTFQQNPNSASTSLSHKPDPVYALQFRSSARNVPLMAACNLLCARLAVITQSQHILEQAMGLISGNEQRHLEMGPQRTHNLTTQSTSDPTTISDLKGGHFLRSSQPRTRQNLRSATINAGASRPAVDSRSVRDGIHGQTINNNDHQSPLGETIYSSLNRLFQALQDMNYSTLTVCVAREHINRVRRRVDEVLQRLIGFNTNYTEQARHIYERIQFIAQRFTGRDASSPIGERIEHLRLDLIHCLCLADLTIHFARQVQFVQLSGWRMNPNNHNDGGNQPTAGRQAPPLSSSMIVNDSRNPLSSPMLDQPLAYRLAVEQLSAQQLFHITSPHIEFVSRGASVGTFDPSLIVARLLSEPPGIDPIASYREGVPLVITPPNNIDMTDSASQTSPQSSRDNSSVRNRPNQSSLKRKNSSDEHRDSGAKKRKIHALDDRFIEGACAMARDIKSEPSINATDPSCLTWRTKSELPNPDRLEQAGPSGLARTDTNYGDSKKGKLERTVSTRSMTRAQAVMKLEGESTLENELVSQRQTRSSSHSREPTSRVPEEDLASRPSDNHLSSPNFMAGLMPALIVPPIHQLTHVNSLPRGDALIGHMPVLRLIGSPFYSPETAPPFSPTSNNSIARDQASELQASLESRSYISRPLHSQFLVRIYPRALSMFDPALGLIRATGRLPPNSDDSDPMLRPEHLVDGVNMSNRTAGPRLTIGSGIYRPRNYDATHQNGSEIGRTDPSRPSSNFDNPAIVTDPTYSPSQNVQAHAPQSRNYTDSFSDAQGAAGVPTGSAIWRSIPLTGNFVTRDSGRASYLHMQQAPGGQHLWWNTFGLTAVPAQSNYRIQCWDFKRFNIPNIKDSQTNIVSRKCRIHNDASIDISNDGQLLACLVPQDNTCAPSIDFKIFSLNSKDFGTCYYRWSYGPNAISVSLSPLGRYVVVGLTCQKLFANESTYDTM</sequence>
<feature type="compositionally biased region" description="Polar residues" evidence="2">
    <location>
        <begin position="538"/>
        <end position="560"/>
    </location>
</feature>
<feature type="repeat" description="WD" evidence="1">
    <location>
        <begin position="98"/>
        <end position="134"/>
    </location>
</feature>
<accession>A0ABQ7S5M7</accession>
<name>A0ABQ7S5M7_9ACAR</name>
<feature type="compositionally biased region" description="Polar residues" evidence="2">
    <location>
        <begin position="921"/>
        <end position="953"/>
    </location>
</feature>
<dbReference type="EMBL" id="JAIFTH010001055">
    <property type="protein sequence ID" value="KAG9508724.1"/>
    <property type="molecule type" value="Genomic_DNA"/>
</dbReference>
<protein>
    <submittedName>
        <fullName evidence="3">Activating molecule in BECN1-regulated autophagy protein 1</fullName>
    </submittedName>
</protein>
<feature type="region of interest" description="Disordered" evidence="2">
    <location>
        <begin position="238"/>
        <end position="286"/>
    </location>
</feature>